<accession>A0ABD2NYG6</accession>
<dbReference type="Proteomes" id="UP001516400">
    <property type="component" value="Unassembled WGS sequence"/>
</dbReference>
<protein>
    <recommendedName>
        <fullName evidence="3">Ubiquitin-like protease family profile domain-containing protein</fullName>
    </recommendedName>
</protein>
<evidence type="ECO:0000313" key="2">
    <source>
        <dbReference type="Proteomes" id="UP001516400"/>
    </source>
</evidence>
<reference evidence="1 2" key="1">
    <citation type="journal article" date="2021" name="BMC Biol.">
        <title>Horizontally acquired antibacterial genes associated with adaptive radiation of ladybird beetles.</title>
        <authorList>
            <person name="Li H.S."/>
            <person name="Tang X.F."/>
            <person name="Huang Y.H."/>
            <person name="Xu Z.Y."/>
            <person name="Chen M.L."/>
            <person name="Du X.Y."/>
            <person name="Qiu B.Y."/>
            <person name="Chen P.T."/>
            <person name="Zhang W."/>
            <person name="Slipinski A."/>
            <person name="Escalona H.E."/>
            <person name="Waterhouse R.M."/>
            <person name="Zwick A."/>
            <person name="Pang H."/>
        </authorList>
    </citation>
    <scope>NUCLEOTIDE SEQUENCE [LARGE SCALE GENOMIC DNA]</scope>
    <source>
        <strain evidence="1">SYSU2018</strain>
    </source>
</reference>
<gene>
    <name evidence="1" type="ORF">HHI36_017926</name>
</gene>
<organism evidence="1 2">
    <name type="scientific">Cryptolaemus montrouzieri</name>
    <dbReference type="NCBI Taxonomy" id="559131"/>
    <lineage>
        <taxon>Eukaryota</taxon>
        <taxon>Metazoa</taxon>
        <taxon>Ecdysozoa</taxon>
        <taxon>Arthropoda</taxon>
        <taxon>Hexapoda</taxon>
        <taxon>Insecta</taxon>
        <taxon>Pterygota</taxon>
        <taxon>Neoptera</taxon>
        <taxon>Endopterygota</taxon>
        <taxon>Coleoptera</taxon>
        <taxon>Polyphaga</taxon>
        <taxon>Cucujiformia</taxon>
        <taxon>Coccinelloidea</taxon>
        <taxon>Coccinellidae</taxon>
        <taxon>Scymninae</taxon>
        <taxon>Scymnini</taxon>
        <taxon>Cryptolaemus</taxon>
    </lineage>
</organism>
<keyword evidence="2" id="KW-1185">Reference proteome</keyword>
<dbReference type="EMBL" id="JABFTP020000165">
    <property type="protein sequence ID" value="KAL3283756.1"/>
    <property type="molecule type" value="Genomic_DNA"/>
</dbReference>
<name>A0ABD2NYG6_9CUCU</name>
<sequence>MVGEVEEHWALFYINVNKTVIFYHNQKFFPNIEHTYLAVIIAKKSLGILISLKVTSLKAYPKCPNLLSTSKFGHPCREIWELNSICTIVLYYTTMHFLMEYSKKFRLACPATSSLRSETKTREFVYANMK</sequence>
<dbReference type="AlphaFoldDB" id="A0ABD2NYG6"/>
<proteinExistence type="predicted"/>
<comment type="caution">
    <text evidence="1">The sequence shown here is derived from an EMBL/GenBank/DDBJ whole genome shotgun (WGS) entry which is preliminary data.</text>
</comment>
<evidence type="ECO:0008006" key="3">
    <source>
        <dbReference type="Google" id="ProtNLM"/>
    </source>
</evidence>
<evidence type="ECO:0000313" key="1">
    <source>
        <dbReference type="EMBL" id="KAL3283756.1"/>
    </source>
</evidence>